<keyword evidence="3" id="KW-1185">Reference proteome</keyword>
<dbReference type="EMBL" id="JAAEDM010000113">
    <property type="protein sequence ID" value="MBR0674097.1"/>
    <property type="molecule type" value="Genomic_DNA"/>
</dbReference>
<evidence type="ECO:0000313" key="3">
    <source>
        <dbReference type="Proteomes" id="UP001138751"/>
    </source>
</evidence>
<name>A0A9X9X3W8_9PROT</name>
<reference evidence="2" key="2">
    <citation type="journal article" date="2021" name="Syst. Appl. Microbiol.">
        <title>Roseomonas hellenica sp. nov., isolated from roots of wild-growing Alkanna tinctoria.</title>
        <authorList>
            <person name="Rat A."/>
            <person name="Naranjo H.D."/>
            <person name="Lebbe L."/>
            <person name="Cnockaert M."/>
            <person name="Krigas N."/>
            <person name="Grigoriadou K."/>
            <person name="Maloupa E."/>
            <person name="Willems A."/>
        </authorList>
    </citation>
    <scope>NUCLEOTIDE SEQUENCE</scope>
    <source>
        <strain evidence="2">LMG 31231</strain>
    </source>
</reference>
<sequence length="82" mass="8189">PRPSPPEPSTQPQLPEPPERTGARVVPVPGPSQPPGVVTGGTGRVQGFVQPGNPAGGVAIQDGGTTTIIQPGGRVTTVPTPR</sequence>
<dbReference type="AlphaFoldDB" id="A0A9X9X3W8"/>
<feature type="region of interest" description="Disordered" evidence="1">
    <location>
        <begin position="1"/>
        <end position="42"/>
    </location>
</feature>
<evidence type="ECO:0000313" key="2">
    <source>
        <dbReference type="EMBL" id="MBR0674097.1"/>
    </source>
</evidence>
<reference evidence="2" key="1">
    <citation type="submission" date="2020-01" db="EMBL/GenBank/DDBJ databases">
        <authorList>
            <person name="Rat A."/>
        </authorList>
    </citation>
    <scope>NUCLEOTIDE SEQUENCE</scope>
    <source>
        <strain evidence="2">LMG 31231</strain>
    </source>
</reference>
<evidence type="ECO:0000256" key="1">
    <source>
        <dbReference type="SAM" id="MobiDB-lite"/>
    </source>
</evidence>
<dbReference type="Proteomes" id="UP001138751">
    <property type="component" value="Unassembled WGS sequence"/>
</dbReference>
<feature type="non-terminal residue" evidence="2">
    <location>
        <position position="1"/>
    </location>
</feature>
<protein>
    <submittedName>
        <fullName evidence="2">Uncharacterized protein</fullName>
    </submittedName>
</protein>
<accession>A0A9X9X3W8</accession>
<dbReference type="RefSeq" id="WP_211864522.1">
    <property type="nucleotide sequence ID" value="NZ_JAAEDM010000113.1"/>
</dbReference>
<proteinExistence type="predicted"/>
<feature type="region of interest" description="Disordered" evidence="1">
    <location>
        <begin position="59"/>
        <end position="82"/>
    </location>
</feature>
<gene>
    <name evidence="2" type="ORF">GXW76_23200</name>
</gene>
<comment type="caution">
    <text evidence="2">The sequence shown here is derived from an EMBL/GenBank/DDBJ whole genome shotgun (WGS) entry which is preliminary data.</text>
</comment>
<organism evidence="2 3">
    <name type="scientific">Neoroseomonas soli</name>
    <dbReference type="NCBI Taxonomy" id="1081025"/>
    <lineage>
        <taxon>Bacteria</taxon>
        <taxon>Pseudomonadati</taxon>
        <taxon>Pseudomonadota</taxon>
        <taxon>Alphaproteobacteria</taxon>
        <taxon>Acetobacterales</taxon>
        <taxon>Acetobacteraceae</taxon>
        <taxon>Neoroseomonas</taxon>
    </lineage>
</organism>